<evidence type="ECO:0000256" key="4">
    <source>
        <dbReference type="ARBA" id="ARBA00022475"/>
    </source>
</evidence>
<comment type="subcellular location">
    <subcellularLocation>
        <location evidence="1">Membrane</location>
        <topology evidence="1">Single-pass membrane protein</topology>
    </subcellularLocation>
</comment>
<feature type="transmembrane region" description="Helical" evidence="7">
    <location>
        <begin position="99"/>
        <end position="119"/>
    </location>
</feature>
<accession>A0A5C4JR49</accession>
<dbReference type="EMBL" id="VCLB01000005">
    <property type="protein sequence ID" value="TNB47833.1"/>
    <property type="molecule type" value="Genomic_DNA"/>
</dbReference>
<organism evidence="9 10">
    <name type="scientific">Martelella lutilitoris</name>
    <dbReference type="NCBI Taxonomy" id="2583532"/>
    <lineage>
        <taxon>Bacteria</taxon>
        <taxon>Pseudomonadati</taxon>
        <taxon>Pseudomonadota</taxon>
        <taxon>Alphaproteobacteria</taxon>
        <taxon>Hyphomicrobiales</taxon>
        <taxon>Aurantimonadaceae</taxon>
        <taxon>Martelella</taxon>
    </lineage>
</organism>
<dbReference type="RefSeq" id="WP_138748278.1">
    <property type="nucleotide sequence ID" value="NZ_VCLB01000005.1"/>
</dbReference>
<evidence type="ECO:0000256" key="6">
    <source>
        <dbReference type="ARBA" id="ARBA00025321"/>
    </source>
</evidence>
<dbReference type="OrthoDB" id="7889197at2"/>
<keyword evidence="4" id="KW-1003">Cell membrane</keyword>
<evidence type="ECO:0000256" key="8">
    <source>
        <dbReference type="SAM" id="SignalP"/>
    </source>
</evidence>
<feature type="chain" id="PRO_5022842157" description="Lectin-like protein BA14k" evidence="8">
    <location>
        <begin position="28"/>
        <end position="168"/>
    </location>
</feature>
<dbReference type="InterPro" id="IPR012413">
    <property type="entry name" value="BA14K"/>
</dbReference>
<dbReference type="Proteomes" id="UP000307874">
    <property type="component" value="Unassembled WGS sequence"/>
</dbReference>
<keyword evidence="8" id="KW-0732">Signal</keyword>
<reference evidence="9 10" key="1">
    <citation type="submission" date="2019-05" db="EMBL/GenBank/DDBJ databases">
        <authorList>
            <person name="Lee S.D."/>
        </authorList>
    </citation>
    <scope>NUCLEOTIDE SEQUENCE [LARGE SCALE GENOMIC DNA]</scope>
    <source>
        <strain evidence="9 10">GH2-6</strain>
    </source>
</reference>
<keyword evidence="5" id="KW-0430">Lectin</keyword>
<evidence type="ECO:0000313" key="9">
    <source>
        <dbReference type="EMBL" id="TNB47833.1"/>
    </source>
</evidence>
<name>A0A5C4JR49_9HYPH</name>
<keyword evidence="7" id="KW-0812">Transmembrane</keyword>
<dbReference type="GO" id="GO:0030246">
    <property type="term" value="F:carbohydrate binding"/>
    <property type="evidence" value="ECO:0007669"/>
    <property type="project" value="UniProtKB-KW"/>
</dbReference>
<keyword evidence="7" id="KW-1133">Transmembrane helix</keyword>
<comment type="similarity">
    <text evidence="2">Belongs to the BA14k family.</text>
</comment>
<sequence>MIRLARKTAAAAIASAFMAVSVLPAEAMPVMKPAPTADNAVQTVQYRGGDRYNDNRGGWGRNRGYNNRRYYNNGGWGYNNGWGYRPPPPGYYYDNNDNAWVPLAILGAGALIIGGAVAANQNRQPQQTYGLNPKHYQWCEARYRSYRPSDNTFQPYNGPRKQCLSPYY</sequence>
<feature type="signal peptide" evidence="8">
    <location>
        <begin position="1"/>
        <end position="27"/>
    </location>
</feature>
<evidence type="ECO:0000256" key="7">
    <source>
        <dbReference type="SAM" id="Phobius"/>
    </source>
</evidence>
<comment type="caution">
    <text evidence="9">The sequence shown here is derived from an EMBL/GenBank/DDBJ whole genome shotgun (WGS) entry which is preliminary data.</text>
</comment>
<dbReference type="AlphaFoldDB" id="A0A5C4JR49"/>
<evidence type="ECO:0000256" key="5">
    <source>
        <dbReference type="ARBA" id="ARBA00022734"/>
    </source>
</evidence>
<dbReference type="Pfam" id="PF07886">
    <property type="entry name" value="BA14K"/>
    <property type="match status" value="1"/>
</dbReference>
<evidence type="ECO:0000256" key="3">
    <source>
        <dbReference type="ARBA" id="ARBA00020552"/>
    </source>
</evidence>
<evidence type="ECO:0000313" key="10">
    <source>
        <dbReference type="Proteomes" id="UP000307874"/>
    </source>
</evidence>
<comment type="function">
    <text evidence="6">Has immunoglobulin-binding and hemagglutination properties, and can bind to mannose. Essential for virulence. May be involved in LPS biosynthesis or polysaccharide transport.</text>
</comment>
<reference evidence="9 10" key="2">
    <citation type="submission" date="2019-06" db="EMBL/GenBank/DDBJ databases">
        <title>Martelella lutilitoris sp. nov., isolated from a tidal mudflat.</title>
        <authorList>
            <person name="Kim Y.-J."/>
        </authorList>
    </citation>
    <scope>NUCLEOTIDE SEQUENCE [LARGE SCALE GENOMIC DNA]</scope>
    <source>
        <strain evidence="9 10">GH2-6</strain>
    </source>
</reference>
<gene>
    <name evidence="9" type="ORF">FF124_09575</name>
</gene>
<evidence type="ECO:0000256" key="1">
    <source>
        <dbReference type="ARBA" id="ARBA00004167"/>
    </source>
</evidence>
<dbReference type="GO" id="GO:0016020">
    <property type="term" value="C:membrane"/>
    <property type="evidence" value="ECO:0007669"/>
    <property type="project" value="UniProtKB-SubCell"/>
</dbReference>
<proteinExistence type="inferred from homology"/>
<keyword evidence="10" id="KW-1185">Reference proteome</keyword>
<evidence type="ECO:0000256" key="2">
    <source>
        <dbReference type="ARBA" id="ARBA00010270"/>
    </source>
</evidence>
<keyword evidence="7" id="KW-0472">Membrane</keyword>
<protein>
    <recommendedName>
        <fullName evidence="3">Lectin-like protein BA14k</fullName>
    </recommendedName>
</protein>